<dbReference type="GO" id="GO:0000160">
    <property type="term" value="P:phosphorelay signal transduction system"/>
    <property type="evidence" value="ECO:0007669"/>
    <property type="project" value="InterPro"/>
</dbReference>
<organism evidence="3">
    <name type="scientific">Oscillatoriales cyanobacterium SpSt-418</name>
    <dbReference type="NCBI Taxonomy" id="2282169"/>
    <lineage>
        <taxon>Bacteria</taxon>
        <taxon>Bacillati</taxon>
        <taxon>Cyanobacteriota</taxon>
        <taxon>Cyanophyceae</taxon>
        <taxon>Oscillatoriophycideae</taxon>
        <taxon>Oscillatoriales</taxon>
    </lineage>
</organism>
<dbReference type="Pfam" id="PF00072">
    <property type="entry name" value="Response_reg"/>
    <property type="match status" value="1"/>
</dbReference>
<dbReference type="InterPro" id="IPR058245">
    <property type="entry name" value="NreC/VraR/RcsB-like_REC"/>
</dbReference>
<proteinExistence type="predicted"/>
<dbReference type="PANTHER" id="PTHR43228:SF1">
    <property type="entry name" value="TWO-COMPONENT RESPONSE REGULATOR ARR22"/>
    <property type="match status" value="1"/>
</dbReference>
<comment type="caution">
    <text evidence="3">The sequence shown here is derived from an EMBL/GenBank/DDBJ whole genome shotgun (WGS) entry which is preliminary data.</text>
</comment>
<keyword evidence="1" id="KW-0597">Phosphoprotein</keyword>
<sequence>MVVSINPKKVKVLLVDDHELTLLSLQLALSNYSEMEVTGLASNGLEAVEKARSLHPDVVLLDLQMPVMDGFSASTQIKQLCPDTKILAYSSLKDQRAAIAHQMQSFDGFCGKDVSTFDLFCLIKQLGNQAEVHSN</sequence>
<dbReference type="SMART" id="SM00448">
    <property type="entry name" value="REC"/>
    <property type="match status" value="1"/>
</dbReference>
<dbReference type="InterPro" id="IPR052048">
    <property type="entry name" value="ST_Response_Regulator"/>
</dbReference>
<dbReference type="CDD" id="cd17535">
    <property type="entry name" value="REC_NarL-like"/>
    <property type="match status" value="1"/>
</dbReference>
<dbReference type="PANTHER" id="PTHR43228">
    <property type="entry name" value="TWO-COMPONENT RESPONSE REGULATOR"/>
    <property type="match status" value="1"/>
</dbReference>
<dbReference type="InterPro" id="IPR011006">
    <property type="entry name" value="CheY-like_superfamily"/>
</dbReference>
<dbReference type="SUPFAM" id="SSF52172">
    <property type="entry name" value="CheY-like"/>
    <property type="match status" value="1"/>
</dbReference>
<dbReference type="Gene3D" id="3.40.50.2300">
    <property type="match status" value="1"/>
</dbReference>
<feature type="modified residue" description="4-aspartylphosphate" evidence="1">
    <location>
        <position position="62"/>
    </location>
</feature>
<gene>
    <name evidence="3" type="ORF">ENR64_19510</name>
</gene>
<dbReference type="PROSITE" id="PS50110">
    <property type="entry name" value="RESPONSE_REGULATORY"/>
    <property type="match status" value="1"/>
</dbReference>
<evidence type="ECO:0000259" key="2">
    <source>
        <dbReference type="PROSITE" id="PS50110"/>
    </source>
</evidence>
<reference evidence="3" key="1">
    <citation type="journal article" date="2020" name="mSystems">
        <title>Genome- and Community-Level Interaction Insights into Carbon Utilization and Element Cycling Functions of Hydrothermarchaeota in Hydrothermal Sediment.</title>
        <authorList>
            <person name="Zhou Z."/>
            <person name="Liu Y."/>
            <person name="Xu W."/>
            <person name="Pan J."/>
            <person name="Luo Z.H."/>
            <person name="Li M."/>
        </authorList>
    </citation>
    <scope>NUCLEOTIDE SEQUENCE [LARGE SCALE GENOMIC DNA]</scope>
    <source>
        <strain evidence="3">SpSt-418</strain>
    </source>
</reference>
<dbReference type="AlphaFoldDB" id="A0A7C3PR99"/>
<protein>
    <submittedName>
        <fullName evidence="3">Response regulator transcription factor</fullName>
    </submittedName>
</protein>
<feature type="domain" description="Response regulatory" evidence="2">
    <location>
        <begin position="11"/>
        <end position="127"/>
    </location>
</feature>
<evidence type="ECO:0000313" key="3">
    <source>
        <dbReference type="EMBL" id="HFM99897.1"/>
    </source>
</evidence>
<dbReference type="EMBL" id="DSRU01000277">
    <property type="protein sequence ID" value="HFM99897.1"/>
    <property type="molecule type" value="Genomic_DNA"/>
</dbReference>
<accession>A0A7C3PR99</accession>
<name>A0A7C3PR99_9CYAN</name>
<dbReference type="InterPro" id="IPR001789">
    <property type="entry name" value="Sig_transdc_resp-reg_receiver"/>
</dbReference>
<evidence type="ECO:0000256" key="1">
    <source>
        <dbReference type="PROSITE-ProRule" id="PRU00169"/>
    </source>
</evidence>